<dbReference type="EMBL" id="JAADJG010000174">
    <property type="protein sequence ID" value="KAF4452819.1"/>
    <property type="molecule type" value="Genomic_DNA"/>
</dbReference>
<organism evidence="1 2">
    <name type="scientific">Fusarium austroafricanum</name>
    <dbReference type="NCBI Taxonomy" id="2364996"/>
    <lineage>
        <taxon>Eukaryota</taxon>
        <taxon>Fungi</taxon>
        <taxon>Dikarya</taxon>
        <taxon>Ascomycota</taxon>
        <taxon>Pezizomycotina</taxon>
        <taxon>Sordariomycetes</taxon>
        <taxon>Hypocreomycetidae</taxon>
        <taxon>Hypocreales</taxon>
        <taxon>Nectriaceae</taxon>
        <taxon>Fusarium</taxon>
        <taxon>Fusarium concolor species complex</taxon>
    </lineage>
</organism>
<keyword evidence="2" id="KW-1185">Reference proteome</keyword>
<sequence length="263" mass="30536">MTRLGKAEWWLCDGEKIDTELRIRQRTMFAETLKKIPMSLTCFRLNYIREPPRRRSYQPESIIPSGESGDILSRSFFSFTQRNGLDDFYLEASVDSTILWPCEKEADANWPSLRVFHIELNDVLPSGEWVDVRDFDRFGRITSWVTDEHPESEIPGEEYFFEFPSTYDQSIIDKFAFAAGKCLARMLKVNELNVFHHGHSDVGLAFNTTDQAQSWPVLELVGSPDAPEPSEETLEVWKEAVKSHGLEWRINITDDLNGVYYFY</sequence>
<keyword evidence="1" id="KW-0347">Helicase</keyword>
<dbReference type="AlphaFoldDB" id="A0A8H4NVK2"/>
<keyword evidence="1" id="KW-0547">Nucleotide-binding</keyword>
<dbReference type="OrthoDB" id="4802432at2759"/>
<dbReference type="Proteomes" id="UP000605986">
    <property type="component" value="Unassembled WGS sequence"/>
</dbReference>
<reference evidence="1" key="1">
    <citation type="submission" date="2020-01" db="EMBL/GenBank/DDBJ databases">
        <title>Identification and distribution of gene clusters putatively required for synthesis of sphingolipid metabolism inhibitors in phylogenetically diverse species of the filamentous fungus Fusarium.</title>
        <authorList>
            <person name="Kim H.-S."/>
            <person name="Busman M."/>
            <person name="Brown D.W."/>
            <person name="Divon H."/>
            <person name="Uhlig S."/>
            <person name="Proctor R.H."/>
        </authorList>
    </citation>
    <scope>NUCLEOTIDE SEQUENCE</scope>
    <source>
        <strain evidence="1">NRRL 53441</strain>
    </source>
</reference>
<comment type="caution">
    <text evidence="1">The sequence shown here is derived from an EMBL/GenBank/DDBJ whole genome shotgun (WGS) entry which is preliminary data.</text>
</comment>
<gene>
    <name evidence="1" type="ORF">F53441_4373</name>
</gene>
<keyword evidence="1" id="KW-0067">ATP-binding</keyword>
<evidence type="ECO:0000313" key="1">
    <source>
        <dbReference type="EMBL" id="KAF4452819.1"/>
    </source>
</evidence>
<name>A0A8H4NVK2_9HYPO</name>
<keyword evidence="1" id="KW-0378">Hydrolase</keyword>
<proteinExistence type="predicted"/>
<accession>A0A8H4NVK2</accession>
<protein>
    <submittedName>
        <fullName evidence="1">Atp dependent dna helicase</fullName>
    </submittedName>
</protein>
<evidence type="ECO:0000313" key="2">
    <source>
        <dbReference type="Proteomes" id="UP000605986"/>
    </source>
</evidence>
<dbReference type="GO" id="GO:0004386">
    <property type="term" value="F:helicase activity"/>
    <property type="evidence" value="ECO:0007669"/>
    <property type="project" value="UniProtKB-KW"/>
</dbReference>